<evidence type="ECO:0000313" key="2">
    <source>
        <dbReference type="EMBL" id="OAG24616.1"/>
    </source>
</evidence>
<feature type="domain" description="Heterokaryon incompatibility" evidence="1">
    <location>
        <begin position="213"/>
        <end position="344"/>
    </location>
</feature>
<proteinExistence type="predicted"/>
<accession>A0A177DYP6</accession>
<keyword evidence="3" id="KW-1185">Reference proteome</keyword>
<dbReference type="Pfam" id="PF06985">
    <property type="entry name" value="HET"/>
    <property type="match status" value="1"/>
</dbReference>
<dbReference type="VEuPathDB" id="FungiDB:CC77DRAFT_1005583"/>
<reference evidence="2 3" key="1">
    <citation type="submission" date="2016-05" db="EMBL/GenBank/DDBJ databases">
        <title>Comparative analysis of secretome profiles of manganese(II)-oxidizing ascomycete fungi.</title>
        <authorList>
            <consortium name="DOE Joint Genome Institute"/>
            <person name="Zeiner C.A."/>
            <person name="Purvine S.O."/>
            <person name="Zink E.M."/>
            <person name="Wu S."/>
            <person name="Pasa-Tolic L."/>
            <person name="Chaput D.L."/>
            <person name="Haridas S."/>
            <person name="Grigoriev I.V."/>
            <person name="Santelli C.M."/>
            <person name="Hansel C.M."/>
        </authorList>
    </citation>
    <scope>NUCLEOTIDE SEQUENCE [LARGE SCALE GENOMIC DNA]</scope>
    <source>
        <strain evidence="2 3">SRC1lrK2f</strain>
    </source>
</reference>
<dbReference type="EMBL" id="KV441471">
    <property type="protein sequence ID" value="OAG24616.1"/>
    <property type="molecule type" value="Genomic_DNA"/>
</dbReference>
<evidence type="ECO:0000313" key="3">
    <source>
        <dbReference type="Proteomes" id="UP000077248"/>
    </source>
</evidence>
<dbReference type="InterPro" id="IPR010730">
    <property type="entry name" value="HET"/>
</dbReference>
<dbReference type="PANTHER" id="PTHR33112">
    <property type="entry name" value="DOMAIN PROTEIN, PUTATIVE-RELATED"/>
    <property type="match status" value="1"/>
</dbReference>
<dbReference type="GeneID" id="29108953"/>
<dbReference type="PANTHER" id="PTHR33112:SF1">
    <property type="entry name" value="HETEROKARYON INCOMPATIBILITY DOMAIN-CONTAINING PROTEIN"/>
    <property type="match status" value="1"/>
</dbReference>
<dbReference type="Proteomes" id="UP000077248">
    <property type="component" value="Unassembled WGS sequence"/>
</dbReference>
<dbReference type="RefSeq" id="XP_018390037.1">
    <property type="nucleotide sequence ID" value="XM_018523359.1"/>
</dbReference>
<sequence>MDHERKGFEDASDPTFCERCVDMCSAIQRYLTGEEEVRLAERLIMVSSEMASEVSYPTEYEEVVVKVNCSVRALTISFCALCRLIGTAIYEREGACYDQGLSTLELEASSIKWSRCDNIWGSFEYAFENEYGFDNEALWTSLPGLELAIGANHYDTAEFCSPMCDLDLVRSWIGRCAESHDLCHLEQQRPLRDLRVIDCFQSIVIPAPDDCQYVALSYVWGEAGNMLLQETSKLPTKLPATIEDSITATRRLGYRYLWVDKYCVHQQDSSDKHIQIQQMDVIYASAQITLIAAAGEDCAYGLPGVGRERKLSDLVVTIDSITVTLEPDPVGRHIAKSKWSNRAW</sequence>
<name>A0A177DYP6_ALTAL</name>
<organism evidence="2 3">
    <name type="scientific">Alternaria alternata</name>
    <name type="common">Alternaria rot fungus</name>
    <name type="synonym">Torula alternata</name>
    <dbReference type="NCBI Taxonomy" id="5599"/>
    <lineage>
        <taxon>Eukaryota</taxon>
        <taxon>Fungi</taxon>
        <taxon>Dikarya</taxon>
        <taxon>Ascomycota</taxon>
        <taxon>Pezizomycotina</taxon>
        <taxon>Dothideomycetes</taxon>
        <taxon>Pleosporomycetidae</taxon>
        <taxon>Pleosporales</taxon>
        <taxon>Pleosporineae</taxon>
        <taxon>Pleosporaceae</taxon>
        <taxon>Alternaria</taxon>
        <taxon>Alternaria sect. Alternaria</taxon>
        <taxon>Alternaria alternata complex</taxon>
    </lineage>
</organism>
<dbReference type="AlphaFoldDB" id="A0A177DYP6"/>
<protein>
    <submittedName>
        <fullName evidence="2">HET-domain-containing protein</fullName>
    </submittedName>
</protein>
<evidence type="ECO:0000259" key="1">
    <source>
        <dbReference type="Pfam" id="PF06985"/>
    </source>
</evidence>
<dbReference type="STRING" id="5599.A0A177DYP6"/>
<gene>
    <name evidence="2" type="ORF">CC77DRAFT_1005583</name>
</gene>
<dbReference type="KEGG" id="aalt:CC77DRAFT_1005583"/>